<evidence type="ECO:0000256" key="1">
    <source>
        <dbReference type="SAM" id="MobiDB-lite"/>
    </source>
</evidence>
<evidence type="ECO:0008006" key="4">
    <source>
        <dbReference type="Google" id="ProtNLM"/>
    </source>
</evidence>
<evidence type="ECO:0000313" key="3">
    <source>
        <dbReference type="Proteomes" id="UP000214720"/>
    </source>
</evidence>
<dbReference type="Proteomes" id="UP000214720">
    <property type="component" value="Unassembled WGS sequence"/>
</dbReference>
<accession>A0A226X697</accession>
<protein>
    <recommendedName>
        <fullName evidence="4">Lipoprotein</fullName>
    </recommendedName>
</protein>
<organism evidence="2 3">
    <name type="scientific">Caballeronia sordidicola</name>
    <name type="common">Burkholderia sordidicola</name>
    <dbReference type="NCBI Taxonomy" id="196367"/>
    <lineage>
        <taxon>Bacteria</taxon>
        <taxon>Pseudomonadati</taxon>
        <taxon>Pseudomonadota</taxon>
        <taxon>Betaproteobacteria</taxon>
        <taxon>Burkholderiales</taxon>
        <taxon>Burkholderiaceae</taxon>
        <taxon>Caballeronia</taxon>
    </lineage>
</organism>
<proteinExistence type="predicted"/>
<gene>
    <name evidence="2" type="ORF">BSU04_09165</name>
</gene>
<feature type="compositionally biased region" description="Basic and acidic residues" evidence="1">
    <location>
        <begin position="35"/>
        <end position="45"/>
    </location>
</feature>
<dbReference type="EMBL" id="MTHB01000048">
    <property type="protein sequence ID" value="OXC78976.1"/>
    <property type="molecule type" value="Genomic_DNA"/>
</dbReference>
<reference evidence="3" key="1">
    <citation type="submission" date="2017-01" db="EMBL/GenBank/DDBJ databases">
        <title>Genome Analysis of Deinococcus marmoris KOPRI26562.</title>
        <authorList>
            <person name="Kim J.H."/>
            <person name="Oh H.-M."/>
        </authorList>
    </citation>
    <scope>NUCLEOTIDE SEQUENCE [LARGE SCALE GENOMIC DNA]</scope>
    <source>
        <strain evidence="3">PAMC 26633</strain>
    </source>
</reference>
<dbReference type="AlphaFoldDB" id="A0A226X697"/>
<name>A0A226X697_CABSO</name>
<feature type="region of interest" description="Disordered" evidence="1">
    <location>
        <begin position="34"/>
        <end position="57"/>
    </location>
</feature>
<comment type="caution">
    <text evidence="2">The sequence shown here is derived from an EMBL/GenBank/DDBJ whole genome shotgun (WGS) entry which is preliminary data.</text>
</comment>
<sequence length="57" mass="5931">MNHHEQGHATTSASSLLFAAILGCLNVLSACPPEQVHDTPGEMKHPAGVSVEGHTDV</sequence>
<evidence type="ECO:0000313" key="2">
    <source>
        <dbReference type="EMBL" id="OXC78976.1"/>
    </source>
</evidence>